<gene>
    <name evidence="2" type="ORF">CB5_LOCUS24967</name>
</gene>
<reference evidence="2" key="1">
    <citation type="submission" date="2020-07" db="EMBL/GenBank/DDBJ databases">
        <authorList>
            <person name="Lin J."/>
        </authorList>
    </citation>
    <scope>NUCLEOTIDE SEQUENCE</scope>
</reference>
<dbReference type="EMBL" id="LR862135">
    <property type="protein sequence ID" value="CAD1841756.1"/>
    <property type="molecule type" value="Genomic_DNA"/>
</dbReference>
<evidence type="ECO:0000313" key="2">
    <source>
        <dbReference type="EMBL" id="CAD1841756.1"/>
    </source>
</evidence>
<proteinExistence type="predicted"/>
<feature type="region of interest" description="Disordered" evidence="1">
    <location>
        <begin position="165"/>
        <end position="219"/>
    </location>
</feature>
<accession>A0A6V7QG09</accession>
<evidence type="ECO:0000256" key="1">
    <source>
        <dbReference type="SAM" id="MobiDB-lite"/>
    </source>
</evidence>
<sequence>MSTSESGATVNNPDYTSWVRTDRLVKSWIVGTLSEEVLGHAVGLQTAAEVWTALTNHFKQSSIAREFDLLAQLQHIRKGNNPLPTYLRNFKSICDQLHAIGKPVSDSTKVFRLLEGLDESYEPFKTTMFRPPIPLYTEVVPQLQSYELRIKRHSSPAPDVSMAFVSQRGRGSNRHRGRGRGHNFNSRGRGFPQTTQGGRSEGYQSTPPPGADRAALTSSTGNNPLTCQICKKRGHDALRCWFRFDNSYQSDDIPRGLAALHITDVHDDEWHPDTGANAHITDKPGNLTNLVPYSGSDSVMVGDGTSLPITHIAATSIGISCIGAPLSALLTLLNLAELLYLIQLTQEKLLDYSLMRLQLLLQQTCNLLILPALRLCLQLMPHHLRQKWPLPLCILW</sequence>
<feature type="compositionally biased region" description="Basic residues" evidence="1">
    <location>
        <begin position="171"/>
        <end position="181"/>
    </location>
</feature>
<feature type="compositionally biased region" description="Polar residues" evidence="1">
    <location>
        <begin position="192"/>
        <end position="205"/>
    </location>
</feature>
<organism evidence="2">
    <name type="scientific">Ananas comosus var. bracteatus</name>
    <name type="common">red pineapple</name>
    <dbReference type="NCBI Taxonomy" id="296719"/>
    <lineage>
        <taxon>Eukaryota</taxon>
        <taxon>Viridiplantae</taxon>
        <taxon>Streptophyta</taxon>
        <taxon>Embryophyta</taxon>
        <taxon>Tracheophyta</taxon>
        <taxon>Spermatophyta</taxon>
        <taxon>Magnoliopsida</taxon>
        <taxon>Liliopsida</taxon>
        <taxon>Poales</taxon>
        <taxon>Bromeliaceae</taxon>
        <taxon>Bromelioideae</taxon>
        <taxon>Ananas</taxon>
    </lineage>
</organism>
<dbReference type="PANTHER" id="PTHR47481:SF10">
    <property type="entry name" value="COPIA-LIKE POLYPROTEIN_RETROTRANSPOSON"/>
    <property type="match status" value="1"/>
</dbReference>
<protein>
    <recommendedName>
        <fullName evidence="3">Retrotransposon gag domain-containing protein</fullName>
    </recommendedName>
</protein>
<dbReference type="Pfam" id="PF14223">
    <property type="entry name" value="Retrotran_gag_2"/>
    <property type="match status" value="1"/>
</dbReference>
<dbReference type="AlphaFoldDB" id="A0A6V7QG09"/>
<evidence type="ECO:0008006" key="3">
    <source>
        <dbReference type="Google" id="ProtNLM"/>
    </source>
</evidence>
<feature type="compositionally biased region" description="Low complexity" evidence="1">
    <location>
        <begin position="182"/>
        <end position="191"/>
    </location>
</feature>
<name>A0A6V7QG09_ANACO</name>
<dbReference type="PANTHER" id="PTHR47481">
    <property type="match status" value="1"/>
</dbReference>